<dbReference type="PANTHER" id="PTHR31717">
    <property type="entry name" value="ZINC FINGER PROTEIN CONSTANS-LIKE 10"/>
    <property type="match status" value="1"/>
</dbReference>
<dbReference type="InterPro" id="IPR000315">
    <property type="entry name" value="Znf_B-box"/>
</dbReference>
<proteinExistence type="predicted"/>
<evidence type="ECO:0000313" key="7">
    <source>
        <dbReference type="EMBL" id="CAK7349995.1"/>
    </source>
</evidence>
<accession>A0AAV1SG07</accession>
<sequence>MKKCELCKNPARTYCESDQASLCWNCDTKVHGANFLVARHTRSLLCQSCQSLTPWKASGAKLGHTVSVCERCMISNDNHNRELQEQEDNDSSDDIDEDSTSDSDSDSDHGNDGGGGGDDDGGDGDNQVVPWSPTTIGTPPPPADSGSSSCSCTGSDDSDGDFVESSNVVSFKRQRLQDDLNRSYAIRMYGNSATHVDCCHSPVRSLKQKRKELDRTRRKMQLMSPP</sequence>
<dbReference type="AlphaFoldDB" id="A0AAV1SG07"/>
<feature type="compositionally biased region" description="Acidic residues" evidence="5">
    <location>
        <begin position="85"/>
        <end position="105"/>
    </location>
</feature>
<dbReference type="InterPro" id="IPR049808">
    <property type="entry name" value="CONSTANS-like_Bbox1"/>
</dbReference>
<evidence type="ECO:0000256" key="5">
    <source>
        <dbReference type="SAM" id="MobiDB-lite"/>
    </source>
</evidence>
<gene>
    <name evidence="7" type="ORF">DCAF_LOCUS22718</name>
</gene>
<feature type="domain" description="B box-type" evidence="6">
    <location>
        <begin position="1"/>
        <end position="45"/>
    </location>
</feature>
<dbReference type="Pfam" id="PF00643">
    <property type="entry name" value="zf-B_box"/>
    <property type="match status" value="1"/>
</dbReference>
<protein>
    <recommendedName>
        <fullName evidence="6">B box-type domain-containing protein</fullName>
    </recommendedName>
</protein>
<reference evidence="7 8" key="1">
    <citation type="submission" date="2024-01" db="EMBL/GenBank/DDBJ databases">
        <authorList>
            <person name="Waweru B."/>
        </authorList>
    </citation>
    <scope>NUCLEOTIDE SEQUENCE [LARGE SCALE GENOMIC DNA]</scope>
</reference>
<dbReference type="PANTHER" id="PTHR31717:SF60">
    <property type="entry name" value="B-BOX TYPE ZINC FINGER FAMILY PROTEIN"/>
    <property type="match status" value="1"/>
</dbReference>
<comment type="caution">
    <text evidence="7">The sequence shown here is derived from an EMBL/GenBank/DDBJ whole genome shotgun (WGS) entry which is preliminary data.</text>
</comment>
<keyword evidence="2 4" id="KW-0863">Zinc-finger</keyword>
<dbReference type="SMART" id="SM00336">
    <property type="entry name" value="BBOX"/>
    <property type="match status" value="1"/>
</dbReference>
<dbReference type="GO" id="GO:0008270">
    <property type="term" value="F:zinc ion binding"/>
    <property type="evidence" value="ECO:0007669"/>
    <property type="project" value="UniProtKB-KW"/>
</dbReference>
<evidence type="ECO:0000256" key="4">
    <source>
        <dbReference type="PROSITE-ProRule" id="PRU00024"/>
    </source>
</evidence>
<keyword evidence="8" id="KW-1185">Reference proteome</keyword>
<name>A0AAV1SG07_9ROSI</name>
<evidence type="ECO:0000256" key="3">
    <source>
        <dbReference type="ARBA" id="ARBA00022833"/>
    </source>
</evidence>
<evidence type="ECO:0000256" key="1">
    <source>
        <dbReference type="ARBA" id="ARBA00022723"/>
    </source>
</evidence>
<feature type="compositionally biased region" description="Low complexity" evidence="5">
    <location>
        <begin position="144"/>
        <end position="155"/>
    </location>
</feature>
<dbReference type="PROSITE" id="PS50119">
    <property type="entry name" value="ZF_BBOX"/>
    <property type="match status" value="1"/>
</dbReference>
<keyword evidence="3" id="KW-0862">Zinc</keyword>
<organism evidence="7 8">
    <name type="scientific">Dovyalis caffra</name>
    <dbReference type="NCBI Taxonomy" id="77055"/>
    <lineage>
        <taxon>Eukaryota</taxon>
        <taxon>Viridiplantae</taxon>
        <taxon>Streptophyta</taxon>
        <taxon>Embryophyta</taxon>
        <taxon>Tracheophyta</taxon>
        <taxon>Spermatophyta</taxon>
        <taxon>Magnoliopsida</taxon>
        <taxon>eudicotyledons</taxon>
        <taxon>Gunneridae</taxon>
        <taxon>Pentapetalae</taxon>
        <taxon>rosids</taxon>
        <taxon>fabids</taxon>
        <taxon>Malpighiales</taxon>
        <taxon>Salicaceae</taxon>
        <taxon>Flacourtieae</taxon>
        <taxon>Dovyalis</taxon>
    </lineage>
</organism>
<dbReference type="EMBL" id="CAWUPB010001178">
    <property type="protein sequence ID" value="CAK7349995.1"/>
    <property type="molecule type" value="Genomic_DNA"/>
</dbReference>
<dbReference type="CDD" id="cd19821">
    <property type="entry name" value="Bbox1_BBX-like"/>
    <property type="match status" value="1"/>
</dbReference>
<evidence type="ECO:0000259" key="6">
    <source>
        <dbReference type="PROSITE" id="PS50119"/>
    </source>
</evidence>
<feature type="compositionally biased region" description="Basic residues" evidence="5">
    <location>
        <begin position="206"/>
        <end position="220"/>
    </location>
</feature>
<keyword evidence="1" id="KW-0479">Metal-binding</keyword>
<dbReference type="Proteomes" id="UP001314170">
    <property type="component" value="Unassembled WGS sequence"/>
</dbReference>
<feature type="region of interest" description="Disordered" evidence="5">
    <location>
        <begin position="206"/>
        <end position="226"/>
    </location>
</feature>
<feature type="region of interest" description="Disordered" evidence="5">
    <location>
        <begin position="81"/>
        <end position="166"/>
    </location>
</feature>
<evidence type="ECO:0000313" key="8">
    <source>
        <dbReference type="Proteomes" id="UP001314170"/>
    </source>
</evidence>
<evidence type="ECO:0000256" key="2">
    <source>
        <dbReference type="ARBA" id="ARBA00022771"/>
    </source>
</evidence>